<dbReference type="SMART" id="SM00823">
    <property type="entry name" value="PKS_PP"/>
    <property type="match status" value="3"/>
</dbReference>
<dbReference type="FunFam" id="2.30.38.10:FF:000001">
    <property type="entry name" value="Non-ribosomal peptide synthetase PvdI"/>
    <property type="match status" value="3"/>
</dbReference>
<dbReference type="FunFam" id="1.10.1200.10:FF:000005">
    <property type="entry name" value="Nonribosomal peptide synthetase 1"/>
    <property type="match status" value="3"/>
</dbReference>
<keyword evidence="3" id="KW-0596">Phosphopantetheine</keyword>
<dbReference type="InterPro" id="IPR000873">
    <property type="entry name" value="AMP-dep_synth/lig_dom"/>
</dbReference>
<dbReference type="GO" id="GO:0044550">
    <property type="term" value="P:secondary metabolite biosynthetic process"/>
    <property type="evidence" value="ECO:0007669"/>
    <property type="project" value="UniProtKB-ARBA"/>
</dbReference>
<feature type="non-terminal residue" evidence="6">
    <location>
        <position position="1"/>
    </location>
</feature>
<evidence type="ECO:0000256" key="1">
    <source>
        <dbReference type="ARBA" id="ARBA00001957"/>
    </source>
</evidence>
<dbReference type="PROSITE" id="PS00012">
    <property type="entry name" value="PHOSPHOPANTETHEINE"/>
    <property type="match status" value="2"/>
</dbReference>
<dbReference type="Proteomes" id="UP000556084">
    <property type="component" value="Unassembled WGS sequence"/>
</dbReference>
<dbReference type="InterPro" id="IPR036736">
    <property type="entry name" value="ACP-like_sf"/>
</dbReference>
<dbReference type="Gene3D" id="3.30.559.10">
    <property type="entry name" value="Chloramphenicol acetyltransferase-like domain"/>
    <property type="match status" value="3"/>
</dbReference>
<reference evidence="6 7" key="1">
    <citation type="submission" date="2020-08" db="EMBL/GenBank/DDBJ databases">
        <title>Genomic Encyclopedia of Type Strains, Phase III (KMG-III): the genomes of soil and plant-associated and newly described type strains.</title>
        <authorList>
            <person name="Whitman W."/>
        </authorList>
    </citation>
    <scope>NUCLEOTIDE SEQUENCE [LARGE SCALE GENOMIC DNA]</scope>
    <source>
        <strain evidence="6 7">CECT 3266</strain>
    </source>
</reference>
<dbReference type="InterPro" id="IPR023213">
    <property type="entry name" value="CAT-like_dom_sf"/>
</dbReference>
<protein>
    <submittedName>
        <fullName evidence="6">Amino acid adenylation domain-containing protein</fullName>
    </submittedName>
</protein>
<feature type="domain" description="Carrier" evidence="5">
    <location>
        <begin position="1252"/>
        <end position="1326"/>
    </location>
</feature>
<comment type="cofactor">
    <cofactor evidence="1">
        <name>pantetheine 4'-phosphate</name>
        <dbReference type="ChEBI" id="CHEBI:47942"/>
    </cofactor>
</comment>
<dbReference type="GO" id="GO:0005737">
    <property type="term" value="C:cytoplasm"/>
    <property type="evidence" value="ECO:0007669"/>
    <property type="project" value="TreeGrafter"/>
</dbReference>
<dbReference type="Gene3D" id="3.30.300.30">
    <property type="match status" value="3"/>
</dbReference>
<dbReference type="InterPro" id="IPR042099">
    <property type="entry name" value="ANL_N_sf"/>
</dbReference>
<evidence type="ECO:0000313" key="7">
    <source>
        <dbReference type="Proteomes" id="UP000556084"/>
    </source>
</evidence>
<dbReference type="Pfam" id="PF00668">
    <property type="entry name" value="Condensation"/>
    <property type="match status" value="3"/>
</dbReference>
<dbReference type="GO" id="GO:0043041">
    <property type="term" value="P:amino acid activation for nonribosomal peptide biosynthetic process"/>
    <property type="evidence" value="ECO:0007669"/>
    <property type="project" value="TreeGrafter"/>
</dbReference>
<dbReference type="PANTHER" id="PTHR45527">
    <property type="entry name" value="NONRIBOSOMAL PEPTIDE SYNTHETASE"/>
    <property type="match status" value="1"/>
</dbReference>
<dbReference type="EMBL" id="JACHJH010000013">
    <property type="protein sequence ID" value="MBB4895983.1"/>
    <property type="molecule type" value="Genomic_DNA"/>
</dbReference>
<dbReference type="CDD" id="cd05930">
    <property type="entry name" value="A_NRPS"/>
    <property type="match status" value="2"/>
</dbReference>
<accession>A0A7W7PNW8</accession>
<feature type="domain" description="Carrier" evidence="5">
    <location>
        <begin position="210"/>
        <end position="284"/>
    </location>
</feature>
<keyword evidence="7" id="KW-1185">Reference proteome</keyword>
<evidence type="ECO:0000313" key="6">
    <source>
        <dbReference type="EMBL" id="MBB4895983.1"/>
    </source>
</evidence>
<dbReference type="RefSeq" id="WP_184351770.1">
    <property type="nucleotide sequence ID" value="NZ_JACHJH010000013.1"/>
</dbReference>
<dbReference type="GO" id="GO:0003824">
    <property type="term" value="F:catalytic activity"/>
    <property type="evidence" value="ECO:0007669"/>
    <property type="project" value="InterPro"/>
</dbReference>
<dbReference type="InterPro" id="IPR006162">
    <property type="entry name" value="Ppantetheine_attach_site"/>
</dbReference>
<evidence type="ECO:0000256" key="3">
    <source>
        <dbReference type="ARBA" id="ARBA00022450"/>
    </source>
</evidence>
<dbReference type="GO" id="GO:0008610">
    <property type="term" value="P:lipid biosynthetic process"/>
    <property type="evidence" value="ECO:0007669"/>
    <property type="project" value="UniProtKB-ARBA"/>
</dbReference>
<evidence type="ECO:0000259" key="5">
    <source>
        <dbReference type="PROSITE" id="PS50075"/>
    </source>
</evidence>
<dbReference type="InterPro" id="IPR020845">
    <property type="entry name" value="AMP-binding_CS"/>
</dbReference>
<dbReference type="FunFam" id="3.30.300.30:FF:000010">
    <property type="entry name" value="Enterobactin synthetase component F"/>
    <property type="match status" value="3"/>
</dbReference>
<dbReference type="SUPFAM" id="SSF56801">
    <property type="entry name" value="Acetyl-CoA synthetase-like"/>
    <property type="match status" value="3"/>
</dbReference>
<dbReference type="InterPro" id="IPR025110">
    <property type="entry name" value="AMP-bd_C"/>
</dbReference>
<dbReference type="Gene3D" id="3.30.559.30">
    <property type="entry name" value="Nonribosomal peptide synthetase, condensation domain"/>
    <property type="match status" value="3"/>
</dbReference>
<proteinExistence type="inferred from homology"/>
<dbReference type="InterPro" id="IPR020806">
    <property type="entry name" value="PKS_PP-bd"/>
</dbReference>
<gene>
    <name evidence="6" type="ORF">FHS39_005065</name>
</gene>
<dbReference type="FunFam" id="3.40.50.980:FF:000001">
    <property type="entry name" value="Non-ribosomal peptide synthetase"/>
    <property type="match status" value="2"/>
</dbReference>
<dbReference type="PANTHER" id="PTHR45527:SF1">
    <property type="entry name" value="FATTY ACID SYNTHASE"/>
    <property type="match status" value="1"/>
</dbReference>
<dbReference type="GO" id="GO:0031177">
    <property type="term" value="F:phosphopantetheine binding"/>
    <property type="evidence" value="ECO:0007669"/>
    <property type="project" value="InterPro"/>
</dbReference>
<dbReference type="InterPro" id="IPR001242">
    <property type="entry name" value="Condensation_dom"/>
</dbReference>
<dbReference type="Pfam" id="PF13193">
    <property type="entry name" value="AMP-binding_C"/>
    <property type="match status" value="3"/>
</dbReference>
<feature type="domain" description="Carrier" evidence="5">
    <location>
        <begin position="2314"/>
        <end position="2388"/>
    </location>
</feature>
<dbReference type="SUPFAM" id="SSF47336">
    <property type="entry name" value="ACP-like"/>
    <property type="match status" value="3"/>
</dbReference>
<dbReference type="Gene3D" id="3.40.50.12780">
    <property type="entry name" value="N-terminal domain of ligase-like"/>
    <property type="match status" value="1"/>
</dbReference>
<dbReference type="FunFam" id="3.40.50.12780:FF:000012">
    <property type="entry name" value="Non-ribosomal peptide synthetase"/>
    <property type="match status" value="1"/>
</dbReference>
<dbReference type="NCBIfam" id="TIGR01733">
    <property type="entry name" value="AA-adenyl-dom"/>
    <property type="match status" value="2"/>
</dbReference>
<dbReference type="Gene3D" id="1.10.1200.10">
    <property type="entry name" value="ACP-like"/>
    <property type="match status" value="3"/>
</dbReference>
<dbReference type="Pfam" id="PF00501">
    <property type="entry name" value="AMP-binding"/>
    <property type="match status" value="3"/>
</dbReference>
<evidence type="ECO:0000256" key="2">
    <source>
        <dbReference type="ARBA" id="ARBA00006432"/>
    </source>
</evidence>
<name>A0A7W7PNW8_9ACTN</name>
<dbReference type="Pfam" id="PF00550">
    <property type="entry name" value="PP-binding"/>
    <property type="match status" value="3"/>
</dbReference>
<dbReference type="InterPro" id="IPR045851">
    <property type="entry name" value="AMP-bd_C_sf"/>
</dbReference>
<dbReference type="GO" id="GO:0017000">
    <property type="term" value="P:antibiotic biosynthetic process"/>
    <property type="evidence" value="ECO:0007669"/>
    <property type="project" value="UniProtKB-ARBA"/>
</dbReference>
<dbReference type="SUPFAM" id="SSF52777">
    <property type="entry name" value="CoA-dependent acyltransferases"/>
    <property type="match status" value="6"/>
</dbReference>
<comment type="caution">
    <text evidence="6">The sequence shown here is derived from an EMBL/GenBank/DDBJ whole genome shotgun (WGS) entry which is preliminary data.</text>
</comment>
<feature type="non-terminal residue" evidence="6">
    <location>
        <position position="2884"/>
    </location>
</feature>
<dbReference type="PROSITE" id="PS00455">
    <property type="entry name" value="AMP_BINDING"/>
    <property type="match status" value="2"/>
</dbReference>
<keyword evidence="4" id="KW-0597">Phosphoprotein</keyword>
<dbReference type="Gene3D" id="3.40.50.980">
    <property type="match status" value="4"/>
</dbReference>
<comment type="similarity">
    <text evidence="2">Belongs to the ATP-dependent AMP-binding enzyme family.</text>
</comment>
<dbReference type="NCBIfam" id="NF003417">
    <property type="entry name" value="PRK04813.1"/>
    <property type="match status" value="3"/>
</dbReference>
<sequence>TTIWSTFWEVPEETGSVSIGEPLANTDVYVLDSNGRPVADGVSGELFIGGMGLARGYMGRAGLTAERFVPDPFGPAGARLYRTGDLVRRLPDGSLEYQGRIDTQVKVRGYRIELGEIETVLRAHQSVKDAVVSAREDGAGDKTLVAYVVADDPLDTAELRRHLGASLPDYMVPAAFVAIDRVPLTNSGKVDHRALPAPEQDMFPARHYVEPRTPLEQRLAAIWSDVLGLEQVSIEDSFFDVGGDSIRAVRLVGGLRAAGYEVSVREVFEHRTITALAGRLSGQVAGESLIDPIAPFALISAEDRAALPADVVDAYPLSQIQTGMLVEMLAAGPDSGNLYQNVNSFRIPDEHPFSAEALQAALDVVTARHDGLRTSMHLSGYSRPLQLVHATAELPLSVRDLRGQGDDVQLAALRAFADDDGVSLLDLTNAPLMRVAVHLESDEAWRLVFGYNHAIAEGWAVNSLLMELMECYQHLRDGRELPAYEAPAVRYADFIAAETESVSSQDDRSFWERITDANVPFTLPAGWGAQGEAGDALRLELDFRDLEEDLRRLSKQADTSFKSVLLAAHAKVMSALTTEDAFHLGVVFHGRLEAPGADRVLGMHLNTLPFPVARPTGTWQQLVKRVYAQETEIWAHRRYPLPAIQRSARTEHRLISVMFDHLDFHQVDSDTVDVGAGLGTGANEFAVNVIATGGKLVVKAGTDALGPAAAQRLVAMYRLVLEAMANDPDGDATAAYLPEVEKPHVSRLRTEATNQVLTLEMFESQAASTPRSVAVVCADERLSYEELEKRSNQLARHLLGLGVGAGSVVGVCLERSPAVLVAMLASWKVGAAYVPVDPALPAERRDYMLVDAGVSVLVTESGVAEFDGRCVLLDAEHEVIGQESVEPLGVRPGGDELAYVLYTSGSTGKPKGVMIPHQALHNLLVSVRDDIGIGRRGAWLASTSISFDISGLELFLPLITGGRVVMASSGQARDAEALLELINKNRVTHAQLTPSGWRLMLAAGFDNYAVTALVGGEACSPELANELRARTQRLVNVYGPTETTIWSTFWEVPEEAESVSIGEPLANTDVHVLDSNAQPVLEGVSGELFIGGIGLARGYMGRAGLTAERFVPDPYGPAGARLYRTGDLVRRLPDGSLEYLGRIDSQVKIRGYRIELGEIETVLRAHQSVKDAVVSAREDGAGDKTLVAYVVADDPLDTMELRRHLGASLPDYMVPAAFVAIDRVPLTNSGKVDHRALPAPDVTAFAGARHIAPRTPLEERLAVMWSDVLGVERVSVEDSFFEVGGDSIRAVQLVGVLRAAGYDVSVREVFEHRTVAELAGLLSGQVAGESLIDPVEPFALIGAEDRAALPEDVVDAYPLSQIQTGMLVEMLAAGTAGGNLYHNINSFRIPDENEFSLPVLQEAVACVVRRHDILRTSMSLSDYAQPLQLVHATAEVPVTMHDWRGMSADQQHDALRALAEEEWARGFDLAAAPLIRIAAQLEEEGAWRLTISHSHAVTEGWTLNTLMMEIVECYRHLREGRELPDYQAPSVRYADFVAAELDSLADPSDRSFWQFVLASHSPMRLPDNWADENGAAAEYHQLAVAYDDVEEGLRRLAVQAKASLKSVLLAAHLKVMSTLTAESAFHTGVVFHGRLEAPGAEAVLGMHLNTVPFPGTRPVGTWRDLVEQVYAQEAEIWAHRRYPLPAIQRDAGNSERLITTLFDHQDFYQVDAEAVDTGASENAGGNEFALNAIATGGAIKLVTTTAVMSPVNLERLASMYRLVLEAMAADAAGDAAVACLPEGERELLLSGWGAGATVEWPAGITVDLVEQQAAATPDAVAVVVGEDRLTFAEVDRRANRIAHHLRGLGAGPDTLVGVALNRDLHLVPALLGVWKAGAAYVPLDPSIPAERLAYMLDDTRASIVVTTSELKHIMDGAHDGAFVVLDEDRSLIEAQPATPVERSVDPQQLAYVIYTSGSTGKPKGVMVHQDGLVNYLQWTAHGYASHGTTGAPLFSSISFDLGIPNLFAPLITGQPVHLMPMDLDTAELGAALAAAGPFSFIKLTPGHLDLLTHQLTAEQARDVAGLVIAAGDTFPTALAARWRKLAGEEGTRVGSEYGPTEITIGNSGQVIDGLPNSELIPLGDPIPNSTMYVLTEDLHLAPVGVPGEVYIGGLGLARGYLNRPSLTAERFVPDPFGPAGARLYRSGDLARRLADGSLDFLGRIDNQVKIRGYRIELGEIEAALRGHAAVRDAVVVAREGRGGDKSLVAYVVLEAGELDAAGLRAHLGASLPEYMVPAAYVALDAIPLTANGKLGYRALPAPDAAAFSASRYVAPRTPVEERLAAIWSDVLGLEQVGVEDSFFDIGGDSIRAVRLVGGLRAAGYEVSVREVFEHRTVAELAGRLSGQVAGESLISAVEPFALIGAEDRAALPEDVVDAYPLSQIQTGMLVEMLATRDTARNVYHNINSFRIPDEREFSLPVLRQAVDVVAQRHDILRTSMHLSGYSQPLQLVHATAEVPVTMHDWRGKDAQELERLRREYTDGEWAAGFDLATAPLLRFCAHVEEEGAWRLTISHSHAVTEGWTLNTLMMEIVECYRHLREGRELPDYQAPSVRYADYVAAELDSLASPEHRAYWQGIVAGHAPMQVPATWADENGKAEERYWLQVPFEDLEEGLRHLAGEAKASLKSVLLAAHVKVLSTLTAEDAFHTGVVYHGRLEAPDAERVLGMHLNTVPFPGTRPAGTWRELVERVYAQEAEIWAYRRYPLSAIQRDAGNGQRLITTMFDHQDFYQVDAAAVDTGATENAGGNEFALSAIAAGGKVNLGTTTDVISRANLERLASMYRSVLEAMAADAAGDASAARLPDGELDRLVSGWNATVEFPVGECVHEVFAAQAARTPESVAVT</sequence>
<evidence type="ECO:0000256" key="4">
    <source>
        <dbReference type="ARBA" id="ARBA00022553"/>
    </source>
</evidence>
<dbReference type="Gene3D" id="2.30.38.10">
    <property type="entry name" value="Luciferase, Domain 3"/>
    <property type="match status" value="2"/>
</dbReference>
<dbReference type="PROSITE" id="PS50075">
    <property type="entry name" value="CARRIER"/>
    <property type="match status" value="3"/>
</dbReference>
<organism evidence="6 7">
    <name type="scientific">Streptomyces olivoverticillatus</name>
    <dbReference type="NCBI Taxonomy" id="66427"/>
    <lineage>
        <taxon>Bacteria</taxon>
        <taxon>Bacillati</taxon>
        <taxon>Actinomycetota</taxon>
        <taxon>Actinomycetes</taxon>
        <taxon>Kitasatosporales</taxon>
        <taxon>Streptomycetaceae</taxon>
        <taxon>Streptomyces</taxon>
    </lineage>
</organism>
<dbReference type="InterPro" id="IPR009081">
    <property type="entry name" value="PP-bd_ACP"/>
</dbReference>
<dbReference type="InterPro" id="IPR010071">
    <property type="entry name" value="AA_adenyl_dom"/>
</dbReference>